<proteinExistence type="predicted"/>
<dbReference type="OrthoDB" id="2864729at2759"/>
<keyword evidence="2" id="KW-1185">Reference proteome</keyword>
<evidence type="ECO:0000313" key="2">
    <source>
        <dbReference type="Proteomes" id="UP000623467"/>
    </source>
</evidence>
<organism evidence="1 2">
    <name type="scientific">Mycena sanguinolenta</name>
    <dbReference type="NCBI Taxonomy" id="230812"/>
    <lineage>
        <taxon>Eukaryota</taxon>
        <taxon>Fungi</taxon>
        <taxon>Dikarya</taxon>
        <taxon>Basidiomycota</taxon>
        <taxon>Agaricomycotina</taxon>
        <taxon>Agaricomycetes</taxon>
        <taxon>Agaricomycetidae</taxon>
        <taxon>Agaricales</taxon>
        <taxon>Marasmiineae</taxon>
        <taxon>Mycenaceae</taxon>
        <taxon>Mycena</taxon>
    </lineage>
</organism>
<sequence>MSASASYRKDPPVAIGLCHAPPTLSKEAFENGITAMVDTMLATPAMQKNCLKLDMLFQTELAGEQLKAHGVTKGPHGVWLIAECATVDNFLEMWQDPMFVSGFREEMNKIYGHGNDRSINTFLADVQTRIDLPRNRTSTAKDNQDQTRLVAAIRRPENIPTADEFREKVRSFADKFVEYPICQRLCVKHEMWTSNSVIDPHLRALGLSAPDPDVAILMVETEHQDGMIQILNDSDFNQFMEDARRELDIHVESSFFVANVVTKLDK</sequence>
<reference evidence="1" key="1">
    <citation type="submission" date="2020-05" db="EMBL/GenBank/DDBJ databases">
        <title>Mycena genomes resolve the evolution of fungal bioluminescence.</title>
        <authorList>
            <person name="Tsai I.J."/>
        </authorList>
    </citation>
    <scope>NUCLEOTIDE SEQUENCE</scope>
    <source>
        <strain evidence="1">160909Yilan</strain>
    </source>
</reference>
<dbReference type="EMBL" id="JACAZH010000034">
    <property type="protein sequence ID" value="KAF7337417.1"/>
    <property type="molecule type" value="Genomic_DNA"/>
</dbReference>
<dbReference type="AlphaFoldDB" id="A0A8H6XB74"/>
<protein>
    <submittedName>
        <fullName evidence="1">Uncharacterized protein</fullName>
    </submittedName>
</protein>
<gene>
    <name evidence="1" type="ORF">MSAN_02268200</name>
</gene>
<comment type="caution">
    <text evidence="1">The sequence shown here is derived from an EMBL/GenBank/DDBJ whole genome shotgun (WGS) entry which is preliminary data.</text>
</comment>
<name>A0A8H6XB74_9AGAR</name>
<dbReference type="Proteomes" id="UP000623467">
    <property type="component" value="Unassembled WGS sequence"/>
</dbReference>
<evidence type="ECO:0000313" key="1">
    <source>
        <dbReference type="EMBL" id="KAF7337417.1"/>
    </source>
</evidence>
<accession>A0A8H6XB74</accession>